<dbReference type="Pfam" id="PF07228">
    <property type="entry name" value="SpoIIE"/>
    <property type="match status" value="1"/>
</dbReference>
<dbReference type="AlphaFoldDB" id="A0A0R0A9S4"/>
<dbReference type="InterPro" id="IPR001932">
    <property type="entry name" value="PPM-type_phosphatase-like_dom"/>
</dbReference>
<dbReference type="SUPFAM" id="SSF81606">
    <property type="entry name" value="PP2C-like"/>
    <property type="match status" value="1"/>
</dbReference>
<keyword evidence="3" id="KW-1185">Reference proteome</keyword>
<feature type="domain" description="PPM-type phosphatase" evidence="1">
    <location>
        <begin position="145"/>
        <end position="333"/>
    </location>
</feature>
<dbReference type="Gene3D" id="3.30.565.10">
    <property type="entry name" value="Histidine kinase-like ATPase, C-terminal domain"/>
    <property type="match status" value="1"/>
</dbReference>
<evidence type="ECO:0000313" key="2">
    <source>
        <dbReference type="EMBL" id="KRG41776.1"/>
    </source>
</evidence>
<dbReference type="InterPro" id="IPR036457">
    <property type="entry name" value="PPM-type-like_dom_sf"/>
</dbReference>
<gene>
    <name evidence="2" type="ORF">ARC20_11215</name>
</gene>
<accession>A0A0R0A9S4</accession>
<name>A0A0R0A9S4_9GAMM</name>
<evidence type="ECO:0000259" key="1">
    <source>
        <dbReference type="SMART" id="SM00331"/>
    </source>
</evidence>
<dbReference type="PANTHER" id="PTHR35801:SF1">
    <property type="entry name" value="PHOSPHOSERINE PHOSPHATASE RSBX"/>
    <property type="match status" value="1"/>
</dbReference>
<dbReference type="SMART" id="SM00331">
    <property type="entry name" value="PP2C_SIG"/>
    <property type="match status" value="1"/>
</dbReference>
<dbReference type="Gene3D" id="3.60.40.10">
    <property type="entry name" value="PPM-type phosphatase domain"/>
    <property type="match status" value="1"/>
</dbReference>
<dbReference type="RefSeq" id="WP_057646931.1">
    <property type="nucleotide sequence ID" value="NZ_LLXU01000085.1"/>
</dbReference>
<dbReference type="SUPFAM" id="SSF55874">
    <property type="entry name" value="ATPase domain of HSP90 chaperone/DNA topoisomerase II/histidine kinase"/>
    <property type="match status" value="1"/>
</dbReference>
<comment type="caution">
    <text evidence="2">The sequence shown here is derived from an EMBL/GenBank/DDBJ whole genome shotgun (WGS) entry which is preliminary data.</text>
</comment>
<protein>
    <submittedName>
        <fullName evidence="2">Transcriptional regulator</fullName>
    </submittedName>
</protein>
<dbReference type="Proteomes" id="UP000051802">
    <property type="component" value="Unassembled WGS sequence"/>
</dbReference>
<dbReference type="Pfam" id="PF13581">
    <property type="entry name" value="HATPase_c_2"/>
    <property type="match status" value="1"/>
</dbReference>
<dbReference type="OrthoDB" id="479131at2"/>
<organism evidence="2 3">
    <name type="scientific">Stenotrophomonas panacihumi</name>
    <dbReference type="NCBI Taxonomy" id="676599"/>
    <lineage>
        <taxon>Bacteria</taxon>
        <taxon>Pseudomonadati</taxon>
        <taxon>Pseudomonadota</taxon>
        <taxon>Gammaproteobacteria</taxon>
        <taxon>Lysobacterales</taxon>
        <taxon>Lysobacteraceae</taxon>
        <taxon>Stenotrophomonas</taxon>
    </lineage>
</organism>
<reference evidence="2 3" key="1">
    <citation type="submission" date="2015-10" db="EMBL/GenBank/DDBJ databases">
        <title>Genome sequencing and analysis of members of genus Stenotrophomonas.</title>
        <authorList>
            <person name="Patil P.P."/>
            <person name="Midha S."/>
            <person name="Patil P.B."/>
        </authorList>
    </citation>
    <scope>NUCLEOTIDE SEQUENCE [LARGE SCALE GENOMIC DNA]</scope>
    <source>
        <strain evidence="2 3">JCM 16536</strain>
    </source>
</reference>
<evidence type="ECO:0000313" key="3">
    <source>
        <dbReference type="Proteomes" id="UP000051802"/>
    </source>
</evidence>
<dbReference type="PANTHER" id="PTHR35801">
    <property type="entry name" value="PHOSPHOSERINE PHOSPHATASE RSBX"/>
    <property type="match status" value="1"/>
</dbReference>
<dbReference type="EMBL" id="LLXU01000085">
    <property type="protein sequence ID" value="KRG41776.1"/>
    <property type="molecule type" value="Genomic_DNA"/>
</dbReference>
<proteinExistence type="predicted"/>
<dbReference type="InterPro" id="IPR003594">
    <property type="entry name" value="HATPase_dom"/>
</dbReference>
<dbReference type="STRING" id="676599.ARC20_11215"/>
<sequence length="336" mass="34900">MDVNFSGHVTRRVPVEETTQVGQARREALLVAEQCGFGEMDAGRVALAATELATNMLKHGRGGVMHVSLVQGRHGLGVELCAIDQGPGFSLAQCLPDGYSTQGTQGLGLGAIKRQAAVLDVWSDARGAIVLVRVHAEAAPRDPDLAYGALRLPMRHEVACGDAWHLASDGQRLAVTLIDGLGHGVPATEAANAGAVAASQAGFPGPVELIGRLHAGMSGTRGGAAAVACVDAGGHLQFAGIGNIAASAWDANGSRGLASHPGIVGVQYRKAQAFDLHVQPGNLLVMHSDGLQARWNLRDYPGLVHRHPALVAALLQRDFDRGRDDAGIIVVRLGAL</sequence>
<dbReference type="InterPro" id="IPR036890">
    <property type="entry name" value="HATPase_C_sf"/>
</dbReference>
<dbReference type="InterPro" id="IPR039248">
    <property type="entry name" value="Ptase_RsbX"/>
</dbReference>